<proteinExistence type="predicted"/>
<dbReference type="AlphaFoldDB" id="A0A9P7YZ39"/>
<evidence type="ECO:0000313" key="3">
    <source>
        <dbReference type="Proteomes" id="UP000887226"/>
    </source>
</evidence>
<gene>
    <name evidence="2" type="ORF">BJ878DRAFT_427071</name>
</gene>
<feature type="compositionally biased region" description="Polar residues" evidence="1">
    <location>
        <begin position="612"/>
        <end position="629"/>
    </location>
</feature>
<feature type="region of interest" description="Disordered" evidence="1">
    <location>
        <begin position="248"/>
        <end position="281"/>
    </location>
</feature>
<dbReference type="EMBL" id="MU254140">
    <property type="protein sequence ID" value="KAG9241910.1"/>
    <property type="molecule type" value="Genomic_DNA"/>
</dbReference>
<evidence type="ECO:0000313" key="2">
    <source>
        <dbReference type="EMBL" id="KAG9241910.1"/>
    </source>
</evidence>
<comment type="caution">
    <text evidence="2">The sequence shown here is derived from an EMBL/GenBank/DDBJ whole genome shotgun (WGS) entry which is preliminary data.</text>
</comment>
<feature type="compositionally biased region" description="Basic and acidic residues" evidence="1">
    <location>
        <begin position="946"/>
        <end position="956"/>
    </location>
</feature>
<sequence length="998" mass="110755">MLSLQIATPTSATMSPLLQHTSTSNALLRSTGSLPRRARPHHQIRTLRIGVWSSYLEPVFQNGLHLRQRNLKLKYCNALNRKLYRQTPLITRPGVSFKGFMCTAWRGGSWFDRDNSGRGKKHEGDLDDIRSYRKKYRMKRHRSGQSTTAEAPFLNGSTRSGVYPYTIDLDSATPQKHGTKDSISQQLNEAFQSRDLDRRDFISKAWLKLNLDIDAPKPEYEIDPITNRRVAKKAYTAQVAEVEQKAVNHIPSQSTQEEKLSAKSNPIPTNEHAETARSDPVQEGLRDYDNRVSYGPINVNKPDWAEGSGSGSAIQDDLHDYNFTTSYAPGIFNGELTTDEQVVEDGLKEYDEASSYEPGAFNGKPTTDEHVIEDGLKEYDQTTSYEPGAFNGKLTTDEQVAEDGLKEYDQTTSYEPGAFNGKLTADEQFLEDGLKEYDDSHSYEPGSFNGKIPGNEIYTPEAPGEYDQTTSYEPGSFNGSIPADEASIIQDGLKEGEDAQFYEPGPFNCETPRASSHPLSALYDYQQQLNRLNEESEKMFRKARQQYFGIMRSESGSKNQPDMFSPKAIAEHATRSSPNISKYFDELGDPAAAISDHGDLSAADIRSRMASKGSSTVHKSKLTGSFSQDSPEETENKSMTTSDVFATINANTYGVGIQDTEKQYIDGSAKSSSFARSPGADKPRLETTFNRKQLSQSSLDDGTVDPDTEIHREPRLLLGANALVDHMHSVYKQIRHETRPVKTNGRHGLRSDYEQTPRTVRELLRLNAVIGRFFKNPVGLPVENGEMSTEPTRYKVLAYDPVMQSIDIAETTSEVHDSASPLTPAEVLLRLSNPAKFFPHFKTLQSQGYEIVSGNCDVLVFRQGREAGSIIPELEFKAATTSYSAPARHTMNPIDGMQPIAATGNFASPTGFVNYDRLTVEDDFSRNFKSNIDVRREEPVLSGRSSRSDDDGEQRPKMGLGKRVLVGGAMVSGASYAIGVVADYFQTGGEDGKGPQGF</sequence>
<name>A0A9P7YZ39_9HELO</name>
<feature type="compositionally biased region" description="Polar residues" evidence="1">
    <location>
        <begin position="687"/>
        <end position="700"/>
    </location>
</feature>
<feature type="region of interest" description="Disordered" evidence="1">
    <location>
        <begin position="610"/>
        <end position="641"/>
    </location>
</feature>
<protein>
    <submittedName>
        <fullName evidence="2">Uncharacterized protein</fullName>
    </submittedName>
</protein>
<evidence type="ECO:0000256" key="1">
    <source>
        <dbReference type="SAM" id="MobiDB-lite"/>
    </source>
</evidence>
<organism evidence="2 3">
    <name type="scientific">Calycina marina</name>
    <dbReference type="NCBI Taxonomy" id="1763456"/>
    <lineage>
        <taxon>Eukaryota</taxon>
        <taxon>Fungi</taxon>
        <taxon>Dikarya</taxon>
        <taxon>Ascomycota</taxon>
        <taxon>Pezizomycotina</taxon>
        <taxon>Leotiomycetes</taxon>
        <taxon>Helotiales</taxon>
        <taxon>Pezizellaceae</taxon>
        <taxon>Calycina</taxon>
    </lineage>
</organism>
<accession>A0A9P7YZ39</accession>
<dbReference type="OrthoDB" id="3946750at2759"/>
<feature type="region of interest" description="Disordered" evidence="1">
    <location>
        <begin position="938"/>
        <end position="959"/>
    </location>
</feature>
<keyword evidence="3" id="KW-1185">Reference proteome</keyword>
<reference evidence="2" key="1">
    <citation type="journal article" date="2021" name="IMA Fungus">
        <title>Genomic characterization of three marine fungi, including Emericellopsis atlantica sp. nov. with signatures of a generalist lifestyle and marine biomass degradation.</title>
        <authorList>
            <person name="Hagestad O.C."/>
            <person name="Hou L."/>
            <person name="Andersen J.H."/>
            <person name="Hansen E.H."/>
            <person name="Altermark B."/>
            <person name="Li C."/>
            <person name="Kuhnert E."/>
            <person name="Cox R.J."/>
            <person name="Crous P.W."/>
            <person name="Spatafora J.W."/>
            <person name="Lail K."/>
            <person name="Amirebrahimi M."/>
            <person name="Lipzen A."/>
            <person name="Pangilinan J."/>
            <person name="Andreopoulos W."/>
            <person name="Hayes R.D."/>
            <person name="Ng V."/>
            <person name="Grigoriev I.V."/>
            <person name="Jackson S.A."/>
            <person name="Sutton T.D.S."/>
            <person name="Dobson A.D.W."/>
            <person name="Rama T."/>
        </authorList>
    </citation>
    <scope>NUCLEOTIDE SEQUENCE</scope>
    <source>
        <strain evidence="2">TRa3180A</strain>
    </source>
</reference>
<dbReference type="Proteomes" id="UP000887226">
    <property type="component" value="Unassembled WGS sequence"/>
</dbReference>
<feature type="region of interest" description="Disordered" evidence="1">
    <location>
        <begin position="668"/>
        <end position="708"/>
    </location>
</feature>